<name>A0ABT4I3G2_9BACL</name>
<proteinExistence type="predicted"/>
<keyword evidence="2" id="KW-1133">Transmembrane helix</keyword>
<accession>A0ABT4I3G2</accession>
<gene>
    <name evidence="3" type="ORF">O0535_22025</name>
</gene>
<keyword evidence="4" id="KW-1185">Reference proteome</keyword>
<dbReference type="RefSeq" id="WP_258418334.1">
    <property type="nucleotide sequence ID" value="NZ_JAPTNG010000023.1"/>
</dbReference>
<feature type="transmembrane region" description="Helical" evidence="2">
    <location>
        <begin position="6"/>
        <end position="25"/>
    </location>
</feature>
<evidence type="ECO:0000256" key="1">
    <source>
        <dbReference type="SAM" id="MobiDB-lite"/>
    </source>
</evidence>
<dbReference type="EMBL" id="JAPTNG010000023">
    <property type="protein sequence ID" value="MCZ0833388.1"/>
    <property type="molecule type" value="Genomic_DNA"/>
</dbReference>
<sequence length="70" mass="7640">MTLLTVIAAVLGIIAAILSIINNWFGIWDKLLSKEKPPTNPDGDDPKVIAMPKPEEKEEETQNPVKSKAA</sequence>
<feature type="region of interest" description="Disordered" evidence="1">
    <location>
        <begin position="35"/>
        <end position="70"/>
    </location>
</feature>
<protein>
    <submittedName>
        <fullName evidence="3">Uncharacterized protein</fullName>
    </submittedName>
</protein>
<comment type="caution">
    <text evidence="3">The sequence shown here is derived from an EMBL/GenBank/DDBJ whole genome shotgun (WGS) entry which is preliminary data.</text>
</comment>
<evidence type="ECO:0000313" key="4">
    <source>
        <dbReference type="Proteomes" id="UP001067708"/>
    </source>
</evidence>
<reference evidence="3" key="1">
    <citation type="submission" date="2022-09" db="EMBL/GenBank/DDBJ databases">
        <title>Genome analysis and characterization of larvicidal activity of Brevibacillus strains.</title>
        <authorList>
            <person name="Patrusheva E.V."/>
            <person name="Izotova A.O."/>
            <person name="Toshchakov S.V."/>
            <person name="Sineoky S.P."/>
        </authorList>
    </citation>
    <scope>NUCLEOTIDE SEQUENCE</scope>
    <source>
        <strain evidence="3">VKPM_B-13244</strain>
    </source>
</reference>
<evidence type="ECO:0000313" key="3">
    <source>
        <dbReference type="EMBL" id="MCZ0833388.1"/>
    </source>
</evidence>
<keyword evidence="2" id="KW-0472">Membrane</keyword>
<evidence type="ECO:0000256" key="2">
    <source>
        <dbReference type="SAM" id="Phobius"/>
    </source>
</evidence>
<keyword evidence="2" id="KW-0812">Transmembrane</keyword>
<dbReference type="Proteomes" id="UP001067708">
    <property type="component" value="Unassembled WGS sequence"/>
</dbReference>
<organism evidence="3 4">
    <name type="scientific">Brevibacillus halotolerans</name>
    <dbReference type="NCBI Taxonomy" id="1507437"/>
    <lineage>
        <taxon>Bacteria</taxon>
        <taxon>Bacillati</taxon>
        <taxon>Bacillota</taxon>
        <taxon>Bacilli</taxon>
        <taxon>Bacillales</taxon>
        <taxon>Paenibacillaceae</taxon>
        <taxon>Brevibacillus</taxon>
    </lineage>
</organism>